<organism evidence="4 5">
    <name type="scientific">Lachancea dasiensis</name>
    <dbReference type="NCBI Taxonomy" id="1072105"/>
    <lineage>
        <taxon>Eukaryota</taxon>
        <taxon>Fungi</taxon>
        <taxon>Dikarya</taxon>
        <taxon>Ascomycota</taxon>
        <taxon>Saccharomycotina</taxon>
        <taxon>Saccharomycetes</taxon>
        <taxon>Saccharomycetales</taxon>
        <taxon>Saccharomycetaceae</taxon>
        <taxon>Lachancea</taxon>
    </lineage>
</organism>
<proteinExistence type="predicted"/>
<dbReference type="NCBIfam" id="TIGR00460">
    <property type="entry name" value="fmt"/>
    <property type="match status" value="1"/>
</dbReference>
<keyword evidence="5" id="KW-1185">Reference proteome</keyword>
<evidence type="ECO:0000313" key="5">
    <source>
        <dbReference type="Proteomes" id="UP000190274"/>
    </source>
</evidence>
<accession>A0A1G4JS80</accession>
<evidence type="ECO:0000256" key="1">
    <source>
        <dbReference type="ARBA" id="ARBA00012261"/>
    </source>
</evidence>
<evidence type="ECO:0000256" key="2">
    <source>
        <dbReference type="ARBA" id="ARBA00014185"/>
    </source>
</evidence>
<dbReference type="PANTHER" id="PTHR11138">
    <property type="entry name" value="METHIONYL-TRNA FORMYLTRANSFERASE"/>
    <property type="match status" value="1"/>
</dbReference>
<protein>
    <recommendedName>
        <fullName evidence="2">Methionyl-tRNA formyltransferase, mitochondrial</fullName>
        <ecNumber evidence="1">2.1.2.9</ecNumber>
    </recommendedName>
</protein>
<dbReference type="STRING" id="1266660.A0A1G4JS80"/>
<dbReference type="InterPro" id="IPR005794">
    <property type="entry name" value="Fmt"/>
</dbReference>
<evidence type="ECO:0000313" key="4">
    <source>
        <dbReference type="EMBL" id="SCU93693.1"/>
    </source>
</evidence>
<dbReference type="Gene3D" id="3.40.50.12230">
    <property type="match status" value="1"/>
</dbReference>
<dbReference type="GO" id="GO:0005739">
    <property type="term" value="C:mitochondrion"/>
    <property type="evidence" value="ECO:0007669"/>
    <property type="project" value="EnsemblFungi"/>
</dbReference>
<dbReference type="OrthoDB" id="10268103at2759"/>
<reference evidence="5" key="1">
    <citation type="submission" date="2016-03" db="EMBL/GenBank/DDBJ databases">
        <authorList>
            <person name="Devillers H."/>
        </authorList>
    </citation>
    <scope>NUCLEOTIDE SEQUENCE [LARGE SCALE GENOMIC DNA]</scope>
</reference>
<gene>
    <name evidence="4" type="ORF">LADA_0G04434G</name>
</gene>
<dbReference type="EC" id="2.1.2.9" evidence="1"/>
<name>A0A1G4JS80_9SACH</name>
<dbReference type="InterPro" id="IPR002376">
    <property type="entry name" value="Formyl_transf_N"/>
</dbReference>
<dbReference type="GO" id="GO:0004479">
    <property type="term" value="F:methionyl-tRNA formyltransferase activity"/>
    <property type="evidence" value="ECO:0007669"/>
    <property type="project" value="UniProtKB-EC"/>
</dbReference>
<dbReference type="InterPro" id="IPR041711">
    <property type="entry name" value="Met-tRNA-FMT_N"/>
</dbReference>
<feature type="domain" description="Formyl transferase N-terminal" evidence="3">
    <location>
        <begin position="26"/>
        <end position="185"/>
    </location>
</feature>
<evidence type="ECO:0000259" key="3">
    <source>
        <dbReference type="Pfam" id="PF00551"/>
    </source>
</evidence>
<dbReference type="Proteomes" id="UP000190274">
    <property type="component" value="Chromosome G"/>
</dbReference>
<dbReference type="AlphaFoldDB" id="A0A1G4JS80"/>
<dbReference type="PANTHER" id="PTHR11138:SF5">
    <property type="entry name" value="METHIONYL-TRNA FORMYLTRANSFERASE, MITOCHONDRIAL"/>
    <property type="match status" value="1"/>
</dbReference>
<dbReference type="InterPro" id="IPR036477">
    <property type="entry name" value="Formyl_transf_N_sf"/>
</dbReference>
<dbReference type="SUPFAM" id="SSF53328">
    <property type="entry name" value="Formyltransferase"/>
    <property type="match status" value="1"/>
</dbReference>
<dbReference type="Pfam" id="PF00551">
    <property type="entry name" value="Formyl_trans_N"/>
    <property type="match status" value="1"/>
</dbReference>
<dbReference type="EMBL" id="LT598457">
    <property type="protein sequence ID" value="SCU93693.1"/>
    <property type="molecule type" value="Genomic_DNA"/>
</dbReference>
<sequence>MSKSFQTWIGLVRPRRCYSDVKRPLNILFFGSDQFSVHSLKALHKLKEEDPHLIRTLQVVTRPAKKCGRNLSVTRDVPIAKYSTHLGLPPVIECDSQQDMLGPVRDKLMEGQFNMIIAVSFGKLISKKLLAEVPYTLNVHPSLLPRYKGSSPIQYTLLNQDAVTGVSIQTLHPEKFDCGRIIAQTPPLRTSDLLLRDGLQIHEPSYMSESAVPPKVAKLMDVLGDIGSELLVRVIREGAYKAQNIFSPPFAESFAPKITTDLRQIQWNSTTSQQALSKIGALGPVYSFKAAQRKSQEPLLKRVIFHKLKPCTDTCGTPIGQRPGSFYYDDIRKCILVRFVDGTVLQCPEIQFEGSKIEGPEQFSKSLRKRCGRCAQEAFFL</sequence>
<dbReference type="CDD" id="cd08646">
    <property type="entry name" value="FMT_core_Met-tRNA-FMT_N"/>
    <property type="match status" value="1"/>
</dbReference>